<dbReference type="AlphaFoldDB" id="A0A4S2JSG8"/>
<dbReference type="Proteomes" id="UP000310200">
    <property type="component" value="Unassembled WGS sequence"/>
</dbReference>
<feature type="region of interest" description="Disordered" evidence="1">
    <location>
        <begin position="227"/>
        <end position="256"/>
    </location>
</feature>
<evidence type="ECO:0000313" key="2">
    <source>
        <dbReference type="EMBL" id="TGZ39342.1"/>
    </source>
</evidence>
<sequence length="337" mass="37573">MRQITGLVGGGEGQKGRVNESPLANSIRTFGRLFGGFRSKGIFASSHASDARFSEIVTASEIIIEPGGERVEAPQPLSRRAFDLWQSVDDSRPVHSTPSAPFLNGPPVSRHDRSTLGAAPLRRAAPRRDDDDEREPPPAARRWHRLALASGASIRWATSEDFIHDSVYQACKKYRSLRRESWMDVFGVFDSRFTRLVVAARKRVARENGTGVPRFSSRIDIIASGRRESKRTVYQRKRQSGATDKTKRRGGNSQRASTINDLDIRTILGTWVIIGRASKAERAGNSFVCYELVAESNSTPFLDYAVNRRGSQVNERTTFARNSGVALVEEYTFEENV</sequence>
<gene>
    <name evidence="2" type="ORF">DBV15_09818</name>
</gene>
<reference evidence="2 3" key="1">
    <citation type="journal article" date="2019" name="Philos. Trans. R. Soc. Lond., B, Biol. Sci.">
        <title>Ant behaviour and brain gene expression of defending hosts depend on the ecological success of the intruding social parasite.</title>
        <authorList>
            <person name="Kaur R."/>
            <person name="Stoldt M."/>
            <person name="Jongepier E."/>
            <person name="Feldmeyer B."/>
            <person name="Menzel F."/>
            <person name="Bornberg-Bauer E."/>
            <person name="Foitzik S."/>
        </authorList>
    </citation>
    <scope>NUCLEOTIDE SEQUENCE [LARGE SCALE GENOMIC DNA]</scope>
    <source>
        <tissue evidence="2">Whole body</tissue>
    </source>
</reference>
<evidence type="ECO:0000313" key="3">
    <source>
        <dbReference type="Proteomes" id="UP000310200"/>
    </source>
</evidence>
<organism evidence="2 3">
    <name type="scientific">Temnothorax longispinosus</name>
    <dbReference type="NCBI Taxonomy" id="300112"/>
    <lineage>
        <taxon>Eukaryota</taxon>
        <taxon>Metazoa</taxon>
        <taxon>Ecdysozoa</taxon>
        <taxon>Arthropoda</taxon>
        <taxon>Hexapoda</taxon>
        <taxon>Insecta</taxon>
        <taxon>Pterygota</taxon>
        <taxon>Neoptera</taxon>
        <taxon>Endopterygota</taxon>
        <taxon>Hymenoptera</taxon>
        <taxon>Apocrita</taxon>
        <taxon>Aculeata</taxon>
        <taxon>Formicoidea</taxon>
        <taxon>Formicidae</taxon>
        <taxon>Myrmicinae</taxon>
        <taxon>Temnothorax</taxon>
    </lineage>
</organism>
<keyword evidence="3" id="KW-1185">Reference proteome</keyword>
<feature type="region of interest" description="Disordered" evidence="1">
    <location>
        <begin position="1"/>
        <end position="20"/>
    </location>
</feature>
<proteinExistence type="predicted"/>
<accession>A0A4S2JSG8</accession>
<comment type="caution">
    <text evidence="2">The sequence shown here is derived from an EMBL/GenBank/DDBJ whole genome shotgun (WGS) entry which is preliminary data.</text>
</comment>
<feature type="region of interest" description="Disordered" evidence="1">
    <location>
        <begin position="90"/>
        <end position="140"/>
    </location>
</feature>
<protein>
    <submittedName>
        <fullName evidence="2">Uncharacterized protein</fullName>
    </submittedName>
</protein>
<dbReference type="EMBL" id="QBLH01003317">
    <property type="protein sequence ID" value="TGZ39342.1"/>
    <property type="molecule type" value="Genomic_DNA"/>
</dbReference>
<evidence type="ECO:0000256" key="1">
    <source>
        <dbReference type="SAM" id="MobiDB-lite"/>
    </source>
</evidence>
<name>A0A4S2JSG8_9HYME</name>